<reference evidence="2" key="2">
    <citation type="submission" date="2022-01" db="EMBL/GenBank/DDBJ databases">
        <authorList>
            <person name="Yamashiro T."/>
            <person name="Shiraishi A."/>
            <person name="Satake H."/>
            <person name="Nakayama K."/>
        </authorList>
    </citation>
    <scope>NUCLEOTIDE SEQUENCE</scope>
</reference>
<feature type="region of interest" description="Disordered" evidence="1">
    <location>
        <begin position="1"/>
        <end position="69"/>
    </location>
</feature>
<protein>
    <submittedName>
        <fullName evidence="2">Uncharacterized protein</fullName>
    </submittedName>
</protein>
<evidence type="ECO:0000313" key="2">
    <source>
        <dbReference type="EMBL" id="GJS49872.1"/>
    </source>
</evidence>
<dbReference type="EMBL" id="BQNB010008475">
    <property type="protein sequence ID" value="GJS49872.1"/>
    <property type="molecule type" value="Genomic_DNA"/>
</dbReference>
<dbReference type="Proteomes" id="UP001151760">
    <property type="component" value="Unassembled WGS sequence"/>
</dbReference>
<reference evidence="2" key="1">
    <citation type="journal article" date="2022" name="Int. J. Mol. Sci.">
        <title>Draft Genome of Tanacetum Coccineum: Genomic Comparison of Closely Related Tanacetum-Family Plants.</title>
        <authorList>
            <person name="Yamashiro T."/>
            <person name="Shiraishi A."/>
            <person name="Nakayama K."/>
            <person name="Satake H."/>
        </authorList>
    </citation>
    <scope>NUCLEOTIDE SEQUENCE</scope>
</reference>
<feature type="compositionally biased region" description="Acidic residues" evidence="1">
    <location>
        <begin position="45"/>
        <end position="62"/>
    </location>
</feature>
<name>A0ABQ4WAI2_9ASTR</name>
<evidence type="ECO:0000256" key="1">
    <source>
        <dbReference type="SAM" id="MobiDB-lite"/>
    </source>
</evidence>
<gene>
    <name evidence="2" type="ORF">Tco_0599993</name>
</gene>
<accession>A0ABQ4WAI2</accession>
<sequence length="149" mass="16354">MEDQPLSADASPTALSSGYIANSDPEEDEEDPEEDPADHPANGGDSDDNESSGDDDDDDDEMMITVNQGMSVEEIERVVAQRVLKSYRAIAIYESKTNMAPSQRSRLNDKEDKVSRDASTRESGKVTTMEARSNKTKGIRCLEHTLLGQ</sequence>
<evidence type="ECO:0000313" key="3">
    <source>
        <dbReference type="Proteomes" id="UP001151760"/>
    </source>
</evidence>
<organism evidence="2 3">
    <name type="scientific">Tanacetum coccineum</name>
    <dbReference type="NCBI Taxonomy" id="301880"/>
    <lineage>
        <taxon>Eukaryota</taxon>
        <taxon>Viridiplantae</taxon>
        <taxon>Streptophyta</taxon>
        <taxon>Embryophyta</taxon>
        <taxon>Tracheophyta</taxon>
        <taxon>Spermatophyta</taxon>
        <taxon>Magnoliopsida</taxon>
        <taxon>eudicotyledons</taxon>
        <taxon>Gunneridae</taxon>
        <taxon>Pentapetalae</taxon>
        <taxon>asterids</taxon>
        <taxon>campanulids</taxon>
        <taxon>Asterales</taxon>
        <taxon>Asteraceae</taxon>
        <taxon>Asteroideae</taxon>
        <taxon>Anthemideae</taxon>
        <taxon>Anthemidinae</taxon>
        <taxon>Tanacetum</taxon>
    </lineage>
</organism>
<proteinExistence type="predicted"/>
<feature type="compositionally biased region" description="Acidic residues" evidence="1">
    <location>
        <begin position="24"/>
        <end position="36"/>
    </location>
</feature>
<keyword evidence="3" id="KW-1185">Reference proteome</keyword>
<feature type="compositionally biased region" description="Basic and acidic residues" evidence="1">
    <location>
        <begin position="106"/>
        <end position="124"/>
    </location>
</feature>
<feature type="region of interest" description="Disordered" evidence="1">
    <location>
        <begin position="97"/>
        <end position="136"/>
    </location>
</feature>
<comment type="caution">
    <text evidence="2">The sequence shown here is derived from an EMBL/GenBank/DDBJ whole genome shotgun (WGS) entry which is preliminary data.</text>
</comment>